<dbReference type="Gene3D" id="3.30.70.1230">
    <property type="entry name" value="Nucleotide cyclase"/>
    <property type="match status" value="1"/>
</dbReference>
<evidence type="ECO:0000256" key="4">
    <source>
        <dbReference type="ARBA" id="ARBA00022741"/>
    </source>
</evidence>
<evidence type="ECO:0000259" key="9">
    <source>
        <dbReference type="PROSITE" id="PS50125"/>
    </source>
</evidence>
<dbReference type="PROSITE" id="PS50125">
    <property type="entry name" value="GUANYLATE_CYCLASE_2"/>
    <property type="match status" value="1"/>
</dbReference>
<evidence type="ECO:0000313" key="10">
    <source>
        <dbReference type="Proteomes" id="UP000035642"/>
    </source>
</evidence>
<organism evidence="10 11">
    <name type="scientific">Angiostrongylus cantonensis</name>
    <name type="common">Rat lungworm</name>
    <dbReference type="NCBI Taxonomy" id="6313"/>
    <lineage>
        <taxon>Eukaryota</taxon>
        <taxon>Metazoa</taxon>
        <taxon>Ecdysozoa</taxon>
        <taxon>Nematoda</taxon>
        <taxon>Chromadorea</taxon>
        <taxon>Rhabditida</taxon>
        <taxon>Rhabditina</taxon>
        <taxon>Rhabditomorpha</taxon>
        <taxon>Strongyloidea</taxon>
        <taxon>Metastrongylidae</taxon>
        <taxon>Angiostrongylus</taxon>
    </lineage>
</organism>
<evidence type="ECO:0000256" key="2">
    <source>
        <dbReference type="ARBA" id="ARBA00004370"/>
    </source>
</evidence>
<dbReference type="AlphaFoldDB" id="A0A0K0DLB6"/>
<protein>
    <submittedName>
        <fullName evidence="11">Guanylate cyclase domain-containing protein</fullName>
    </submittedName>
</protein>
<keyword evidence="8" id="KW-0456">Lyase</keyword>
<dbReference type="InterPro" id="IPR050401">
    <property type="entry name" value="Cyclic_nucleotide_synthase"/>
</dbReference>
<dbReference type="GO" id="GO:0005886">
    <property type="term" value="C:plasma membrane"/>
    <property type="evidence" value="ECO:0007669"/>
    <property type="project" value="TreeGrafter"/>
</dbReference>
<dbReference type="GO" id="GO:0004383">
    <property type="term" value="F:guanylate cyclase activity"/>
    <property type="evidence" value="ECO:0007669"/>
    <property type="project" value="UniProtKB-EC"/>
</dbReference>
<sequence length="85" mass="9294">MPRYGVFGDTVNTASRMESNGKPACIHMSSDACELLNNTHTGYMTESRGELIIKGKGVMETYWLLGRQNAIDIRGPSAQEVMAAI</sequence>
<dbReference type="CDD" id="cd07302">
    <property type="entry name" value="CHD"/>
    <property type="match status" value="1"/>
</dbReference>
<dbReference type="WBParaSite" id="ACAC_0001237701-mRNA-1">
    <property type="protein sequence ID" value="ACAC_0001237701-mRNA-1"/>
    <property type="gene ID" value="ACAC_0001237701"/>
</dbReference>
<dbReference type="SUPFAM" id="SSF55073">
    <property type="entry name" value="Nucleotide cyclase"/>
    <property type="match status" value="1"/>
</dbReference>
<evidence type="ECO:0000256" key="5">
    <source>
        <dbReference type="ARBA" id="ARBA00022989"/>
    </source>
</evidence>
<dbReference type="Pfam" id="PF00211">
    <property type="entry name" value="Guanylate_cyc"/>
    <property type="match status" value="1"/>
</dbReference>
<dbReference type="Proteomes" id="UP000035642">
    <property type="component" value="Unassembled WGS sequence"/>
</dbReference>
<name>A0A0K0DLB6_ANGCA</name>
<keyword evidence="4" id="KW-0547">Nucleotide-binding</keyword>
<dbReference type="PANTHER" id="PTHR11920:SF375">
    <property type="entry name" value="RECEPTOR-TYPE GUANYLATE CYCLASE GCY-13"/>
    <property type="match status" value="1"/>
</dbReference>
<dbReference type="GO" id="GO:0035556">
    <property type="term" value="P:intracellular signal transduction"/>
    <property type="evidence" value="ECO:0007669"/>
    <property type="project" value="InterPro"/>
</dbReference>
<dbReference type="STRING" id="6313.A0A0K0DLB6"/>
<dbReference type="GO" id="GO:0007168">
    <property type="term" value="P:receptor guanylyl cyclase signaling pathway"/>
    <property type="evidence" value="ECO:0007669"/>
    <property type="project" value="TreeGrafter"/>
</dbReference>
<proteinExistence type="predicted"/>
<keyword evidence="6" id="KW-0472">Membrane</keyword>
<dbReference type="GO" id="GO:0001653">
    <property type="term" value="F:peptide receptor activity"/>
    <property type="evidence" value="ECO:0007669"/>
    <property type="project" value="TreeGrafter"/>
</dbReference>
<dbReference type="InterPro" id="IPR029787">
    <property type="entry name" value="Nucleotide_cyclase"/>
</dbReference>
<comment type="catalytic activity">
    <reaction evidence="1">
        <text>GTP = 3',5'-cyclic GMP + diphosphate</text>
        <dbReference type="Rhea" id="RHEA:13665"/>
        <dbReference type="ChEBI" id="CHEBI:33019"/>
        <dbReference type="ChEBI" id="CHEBI:37565"/>
        <dbReference type="ChEBI" id="CHEBI:57746"/>
        <dbReference type="EC" id="4.6.1.2"/>
    </reaction>
</comment>
<keyword evidence="5" id="KW-1133">Transmembrane helix</keyword>
<feature type="domain" description="Guanylate cyclase" evidence="9">
    <location>
        <begin position="1"/>
        <end position="18"/>
    </location>
</feature>
<dbReference type="GO" id="GO:0000166">
    <property type="term" value="F:nucleotide binding"/>
    <property type="evidence" value="ECO:0007669"/>
    <property type="project" value="UniProtKB-KW"/>
</dbReference>
<evidence type="ECO:0000256" key="3">
    <source>
        <dbReference type="ARBA" id="ARBA00022692"/>
    </source>
</evidence>
<reference evidence="10" key="1">
    <citation type="submission" date="2012-09" db="EMBL/GenBank/DDBJ databases">
        <authorList>
            <person name="Martin A.A."/>
        </authorList>
    </citation>
    <scope>NUCLEOTIDE SEQUENCE</scope>
</reference>
<dbReference type="GO" id="GO:0004016">
    <property type="term" value="F:adenylate cyclase activity"/>
    <property type="evidence" value="ECO:0007669"/>
    <property type="project" value="TreeGrafter"/>
</dbReference>
<evidence type="ECO:0000256" key="6">
    <source>
        <dbReference type="ARBA" id="ARBA00023136"/>
    </source>
</evidence>
<accession>A0A0K0DLB6</accession>
<comment type="subcellular location">
    <subcellularLocation>
        <location evidence="2">Membrane</location>
    </subcellularLocation>
</comment>
<evidence type="ECO:0000256" key="8">
    <source>
        <dbReference type="ARBA" id="ARBA00023239"/>
    </source>
</evidence>
<keyword evidence="7" id="KW-0325">Glycoprotein</keyword>
<keyword evidence="3" id="KW-0812">Transmembrane</keyword>
<dbReference type="PANTHER" id="PTHR11920">
    <property type="entry name" value="GUANYLYL CYCLASE"/>
    <property type="match status" value="1"/>
</dbReference>
<keyword evidence="10" id="KW-1185">Reference proteome</keyword>
<evidence type="ECO:0000313" key="11">
    <source>
        <dbReference type="WBParaSite" id="ACAC_0001237701-mRNA-1"/>
    </source>
</evidence>
<evidence type="ECO:0000256" key="1">
    <source>
        <dbReference type="ARBA" id="ARBA00001436"/>
    </source>
</evidence>
<evidence type="ECO:0000256" key="7">
    <source>
        <dbReference type="ARBA" id="ARBA00023180"/>
    </source>
</evidence>
<dbReference type="InterPro" id="IPR001054">
    <property type="entry name" value="A/G_cyclase"/>
</dbReference>
<reference evidence="11" key="2">
    <citation type="submission" date="2017-02" db="UniProtKB">
        <authorList>
            <consortium name="WormBaseParasite"/>
        </authorList>
    </citation>
    <scope>IDENTIFICATION</scope>
</reference>